<comment type="subunit">
    <text evidence="2">Monomer.</text>
</comment>
<dbReference type="OrthoDB" id="48317at2759"/>
<dbReference type="SUPFAM" id="SSF51735">
    <property type="entry name" value="NAD(P)-binding Rossmann-fold domains"/>
    <property type="match status" value="1"/>
</dbReference>
<dbReference type="SMART" id="SM00829">
    <property type="entry name" value="PKS_ER"/>
    <property type="match status" value="1"/>
</dbReference>
<proteinExistence type="inferred from homology"/>
<dbReference type="CDD" id="cd08249">
    <property type="entry name" value="enoyl_reductase_like"/>
    <property type="match status" value="1"/>
</dbReference>
<dbReference type="Gene3D" id="3.90.180.10">
    <property type="entry name" value="Medium-chain alcohol dehydrogenases, catalytic domain"/>
    <property type="match status" value="1"/>
</dbReference>
<sequence length="359" mass="38307">MISELPAVQTALTFGDDGKLRVSHAASMPQLKPDMIIVRTAAVSVNPVDTKMESGFYTPEHVGGCDFAGVVVAVGSDVRRNVKPGDRVTGAVMGSDPLDPSSGAFATFVGAPADITLTIPDHIPWTVGTSLPTIWFTVGQALFQNLLPDLDLLPPFRTAVTPKTVLVYGGSTSVGTTAIQLLKLAGLRPIATCSPRNFDLVKGYGAEEVYDYRSPTCAADIKKATKSNLRYALDCITTKESIGICYAAIGRAGGAYTALDPYWEATASTRAAIKANWTLGITMLGKDITWPEPYGRPGSERIRAFGAEWATSLQELLDSGKIRPHPLRAKENATWDDVLAGLAEVKSGQVSGEKLVFQF</sequence>
<dbReference type="Pfam" id="PF08240">
    <property type="entry name" value="ADH_N"/>
    <property type="match status" value="1"/>
</dbReference>
<keyword evidence="4" id="KW-0521">NADP</keyword>
<dbReference type="Gene3D" id="3.40.50.720">
    <property type="entry name" value="NAD(P)-binding Rossmann-like Domain"/>
    <property type="match status" value="1"/>
</dbReference>
<dbReference type="PANTHER" id="PTHR45348">
    <property type="entry name" value="HYPOTHETICAL OXIDOREDUCTASE (EUROFUNG)"/>
    <property type="match status" value="1"/>
</dbReference>
<keyword evidence="5" id="KW-0560">Oxidoreductase</keyword>
<keyword evidence="3" id="KW-0547">Nucleotide-binding</keyword>
<comment type="similarity">
    <text evidence="1">Belongs to the zinc-containing alcohol dehydrogenase family.</text>
</comment>
<name>A0A2B7Y8P2_POLH7</name>
<reference evidence="7 8" key="1">
    <citation type="submission" date="2017-10" db="EMBL/GenBank/DDBJ databases">
        <title>Comparative genomics in systemic dimorphic fungi from Ajellomycetaceae.</title>
        <authorList>
            <person name="Munoz J.F."/>
            <person name="Mcewen J.G."/>
            <person name="Clay O.K."/>
            <person name="Cuomo C.A."/>
        </authorList>
    </citation>
    <scope>NUCLEOTIDE SEQUENCE [LARGE SCALE GENOMIC DNA]</scope>
    <source>
        <strain evidence="7 8">UAMH7299</strain>
    </source>
</reference>
<dbReference type="SUPFAM" id="SSF50129">
    <property type="entry name" value="GroES-like"/>
    <property type="match status" value="1"/>
</dbReference>
<evidence type="ECO:0000256" key="3">
    <source>
        <dbReference type="ARBA" id="ARBA00022741"/>
    </source>
</evidence>
<dbReference type="InterPro" id="IPR011032">
    <property type="entry name" value="GroES-like_sf"/>
</dbReference>
<dbReference type="GO" id="GO:0016651">
    <property type="term" value="F:oxidoreductase activity, acting on NAD(P)H"/>
    <property type="evidence" value="ECO:0007669"/>
    <property type="project" value="InterPro"/>
</dbReference>
<dbReference type="Pfam" id="PF00107">
    <property type="entry name" value="ADH_zinc_N"/>
    <property type="match status" value="1"/>
</dbReference>
<organism evidence="7 8">
    <name type="scientific">Polytolypa hystricis (strain UAMH7299)</name>
    <dbReference type="NCBI Taxonomy" id="1447883"/>
    <lineage>
        <taxon>Eukaryota</taxon>
        <taxon>Fungi</taxon>
        <taxon>Dikarya</taxon>
        <taxon>Ascomycota</taxon>
        <taxon>Pezizomycotina</taxon>
        <taxon>Eurotiomycetes</taxon>
        <taxon>Eurotiomycetidae</taxon>
        <taxon>Onygenales</taxon>
        <taxon>Onygenales incertae sedis</taxon>
        <taxon>Polytolypa</taxon>
    </lineage>
</organism>
<accession>A0A2B7Y8P2</accession>
<dbReference type="STRING" id="1447883.A0A2B7Y8P2"/>
<gene>
    <name evidence="7" type="ORF">AJ80_04884</name>
</gene>
<evidence type="ECO:0000259" key="6">
    <source>
        <dbReference type="SMART" id="SM00829"/>
    </source>
</evidence>
<dbReference type="EMBL" id="PDNA01000066">
    <property type="protein sequence ID" value="PGH17242.1"/>
    <property type="molecule type" value="Genomic_DNA"/>
</dbReference>
<evidence type="ECO:0000256" key="5">
    <source>
        <dbReference type="ARBA" id="ARBA00023002"/>
    </source>
</evidence>
<evidence type="ECO:0000256" key="1">
    <source>
        <dbReference type="ARBA" id="ARBA00008072"/>
    </source>
</evidence>
<keyword evidence="8" id="KW-1185">Reference proteome</keyword>
<protein>
    <recommendedName>
        <fullName evidence="6">Enoyl reductase (ER) domain-containing protein</fullName>
    </recommendedName>
</protein>
<evidence type="ECO:0000256" key="2">
    <source>
        <dbReference type="ARBA" id="ARBA00011245"/>
    </source>
</evidence>
<feature type="domain" description="Enoyl reductase (ER)" evidence="6">
    <location>
        <begin position="15"/>
        <end position="357"/>
    </location>
</feature>
<dbReference type="GO" id="GO:0000166">
    <property type="term" value="F:nucleotide binding"/>
    <property type="evidence" value="ECO:0007669"/>
    <property type="project" value="UniProtKB-KW"/>
</dbReference>
<dbReference type="InterPro" id="IPR047122">
    <property type="entry name" value="Trans-enoyl_RdTase-like"/>
</dbReference>
<dbReference type="InterPro" id="IPR013149">
    <property type="entry name" value="ADH-like_C"/>
</dbReference>
<dbReference type="Proteomes" id="UP000224634">
    <property type="component" value="Unassembled WGS sequence"/>
</dbReference>
<dbReference type="AlphaFoldDB" id="A0A2B7Y8P2"/>
<evidence type="ECO:0000256" key="4">
    <source>
        <dbReference type="ARBA" id="ARBA00022857"/>
    </source>
</evidence>
<evidence type="ECO:0000313" key="8">
    <source>
        <dbReference type="Proteomes" id="UP000224634"/>
    </source>
</evidence>
<dbReference type="InterPro" id="IPR036291">
    <property type="entry name" value="NAD(P)-bd_dom_sf"/>
</dbReference>
<dbReference type="InterPro" id="IPR013154">
    <property type="entry name" value="ADH-like_N"/>
</dbReference>
<comment type="caution">
    <text evidence="7">The sequence shown here is derived from an EMBL/GenBank/DDBJ whole genome shotgun (WGS) entry which is preliminary data.</text>
</comment>
<dbReference type="InterPro" id="IPR020843">
    <property type="entry name" value="ER"/>
</dbReference>
<evidence type="ECO:0000313" key="7">
    <source>
        <dbReference type="EMBL" id="PGH17242.1"/>
    </source>
</evidence>
<dbReference type="PANTHER" id="PTHR45348:SF1">
    <property type="entry name" value="TRANS-ENOYL REDUCTASE STHE"/>
    <property type="match status" value="1"/>
</dbReference>